<dbReference type="Gene3D" id="3.30.1370.110">
    <property type="match status" value="1"/>
</dbReference>
<dbReference type="Pfam" id="PF08590">
    <property type="entry name" value="DUF1771"/>
    <property type="match status" value="1"/>
</dbReference>
<feature type="compositionally biased region" description="Low complexity" evidence="1">
    <location>
        <begin position="47"/>
        <end position="68"/>
    </location>
</feature>
<evidence type="ECO:0008006" key="7">
    <source>
        <dbReference type="Google" id="ProtNLM"/>
    </source>
</evidence>
<evidence type="ECO:0000256" key="1">
    <source>
        <dbReference type="SAM" id="MobiDB-lite"/>
    </source>
</evidence>
<dbReference type="SUPFAM" id="SSF46565">
    <property type="entry name" value="Chaperone J-domain"/>
    <property type="match status" value="1"/>
</dbReference>
<dbReference type="InterPro" id="IPR001623">
    <property type="entry name" value="DnaJ_domain"/>
</dbReference>
<organism evidence="5 6">
    <name type="scientific">Pyrrhoderma noxium</name>
    <dbReference type="NCBI Taxonomy" id="2282107"/>
    <lineage>
        <taxon>Eukaryota</taxon>
        <taxon>Fungi</taxon>
        <taxon>Dikarya</taxon>
        <taxon>Basidiomycota</taxon>
        <taxon>Agaricomycotina</taxon>
        <taxon>Agaricomycetes</taxon>
        <taxon>Hymenochaetales</taxon>
        <taxon>Hymenochaetaceae</taxon>
        <taxon>Pyrrhoderma</taxon>
    </lineage>
</organism>
<comment type="caution">
    <text evidence="5">The sequence shown here is derived from an EMBL/GenBank/DDBJ whole genome shotgun (WGS) entry which is preliminary data.</text>
</comment>
<feature type="region of interest" description="Disordered" evidence="1">
    <location>
        <begin position="488"/>
        <end position="527"/>
    </location>
</feature>
<dbReference type="CDD" id="cd06257">
    <property type="entry name" value="DnaJ"/>
    <property type="match status" value="1"/>
</dbReference>
<dbReference type="SMART" id="SM01162">
    <property type="entry name" value="DUF1771"/>
    <property type="match status" value="1"/>
</dbReference>
<dbReference type="PANTHER" id="PTHR47417">
    <property type="entry name" value="SMR DOMAIN-CONTAINING PROTEIN YPL199C"/>
    <property type="match status" value="1"/>
</dbReference>
<evidence type="ECO:0000256" key="2">
    <source>
        <dbReference type="SAM" id="SignalP"/>
    </source>
</evidence>
<feature type="domain" description="Smr" evidence="4">
    <location>
        <begin position="164"/>
        <end position="240"/>
    </location>
</feature>
<name>A0A286UGF3_9AGAM</name>
<accession>A0A286UGF3</accession>
<dbReference type="InterPro" id="IPR002625">
    <property type="entry name" value="Smr_dom"/>
</dbReference>
<keyword evidence="6" id="KW-1185">Reference proteome</keyword>
<dbReference type="Proteomes" id="UP000217199">
    <property type="component" value="Unassembled WGS sequence"/>
</dbReference>
<dbReference type="EMBL" id="NBII01000005">
    <property type="protein sequence ID" value="PAV18657.1"/>
    <property type="molecule type" value="Genomic_DNA"/>
</dbReference>
<dbReference type="SMART" id="SM00463">
    <property type="entry name" value="SMR"/>
    <property type="match status" value="1"/>
</dbReference>
<evidence type="ECO:0000313" key="5">
    <source>
        <dbReference type="EMBL" id="PAV18657.1"/>
    </source>
</evidence>
<dbReference type="Gene3D" id="1.10.287.110">
    <property type="entry name" value="DnaJ domain"/>
    <property type="match status" value="1"/>
</dbReference>
<feature type="compositionally biased region" description="Low complexity" evidence="1">
    <location>
        <begin position="507"/>
        <end position="521"/>
    </location>
</feature>
<dbReference type="InterPro" id="IPR036063">
    <property type="entry name" value="Smr_dom_sf"/>
</dbReference>
<sequence length="552" mass="63923">MGLFGDLFQIFLKAFCGPIAPEDEKPPQQQQQQQQAPYKPHIEHVSQHQQHQQQHQQQQYQHQQQYQQEPEKHKYGKQHYQNDYLANAQDPHYVALRKRGDEAGKRMGELFGASKEAYERGDGAEAKRLSDEAKALRKEKGRLHDEAADWIFLQNNEGRQPGEMDLHGLRAEEAVERTERFIIDSRKQGLTELRLIVGKGLHSQNHVAVLKPRIEELMQRHKIVAEIDPDNSGVLLVHLNGRGREQGGRMMDSGEITRRLENEDDKGCIIINQCQVKRPRQPQQRQRLFERTIPLGVRNFSGSAVMKARHESLNPNPYPFPSHPDPTPYQIFHLLPDASEEDVKSRYYELVKLYHPDSHQSQKSQPDPTIRHAQFSSITRAYKALQKRSEVGSEGDAWGSAINPWRRTPSMYDDDFNVSGSRSESERLRKRRRRYEEPRFVDERWKDRVLWGLLGITFVTVAAHTISVRTRSVQDQIALVEGARQSRYSWRPPEKDDDALSSHDTDTNSNSTNTNTRSSSRPISYDDLRLDGRKSHTLKEDLFFFPPSKTPL</sequence>
<feature type="domain" description="J" evidence="3">
    <location>
        <begin position="327"/>
        <end position="399"/>
    </location>
</feature>
<dbReference type="SUPFAM" id="SSF81995">
    <property type="entry name" value="beta-sandwich domain of Sec23/24"/>
    <property type="match status" value="1"/>
</dbReference>
<evidence type="ECO:0000313" key="6">
    <source>
        <dbReference type="Proteomes" id="UP000217199"/>
    </source>
</evidence>
<keyword evidence="2" id="KW-0732">Signal</keyword>
<feature type="signal peptide" evidence="2">
    <location>
        <begin position="1"/>
        <end position="16"/>
    </location>
</feature>
<gene>
    <name evidence="5" type="ORF">PNOK_0550000</name>
</gene>
<dbReference type="AlphaFoldDB" id="A0A286UGF3"/>
<dbReference type="InterPro" id="IPR013899">
    <property type="entry name" value="DUF1771"/>
</dbReference>
<dbReference type="InterPro" id="IPR036869">
    <property type="entry name" value="J_dom_sf"/>
</dbReference>
<evidence type="ECO:0000259" key="3">
    <source>
        <dbReference type="PROSITE" id="PS50076"/>
    </source>
</evidence>
<dbReference type="Pfam" id="PF01713">
    <property type="entry name" value="Smr"/>
    <property type="match status" value="1"/>
</dbReference>
<dbReference type="PROSITE" id="PS50828">
    <property type="entry name" value="SMR"/>
    <property type="match status" value="1"/>
</dbReference>
<dbReference type="SUPFAM" id="SSF160443">
    <property type="entry name" value="SMR domain-like"/>
    <property type="match status" value="1"/>
</dbReference>
<dbReference type="InterPro" id="IPR053020">
    <property type="entry name" value="Smr_domain_protein"/>
</dbReference>
<proteinExistence type="predicted"/>
<feature type="region of interest" description="Disordered" evidence="1">
    <location>
        <begin position="413"/>
        <end position="433"/>
    </location>
</feature>
<evidence type="ECO:0000259" key="4">
    <source>
        <dbReference type="PROSITE" id="PS50828"/>
    </source>
</evidence>
<feature type="region of interest" description="Disordered" evidence="1">
    <location>
        <begin position="19"/>
        <end position="76"/>
    </location>
</feature>
<feature type="compositionally biased region" description="Basic and acidic residues" evidence="1">
    <location>
        <begin position="492"/>
        <end position="506"/>
    </location>
</feature>
<dbReference type="STRING" id="2282107.A0A286UGF3"/>
<feature type="chain" id="PRO_5013608389" description="J domain-containing protein" evidence="2">
    <location>
        <begin position="17"/>
        <end position="552"/>
    </location>
</feature>
<dbReference type="PANTHER" id="PTHR47417:SF1">
    <property type="entry name" value="SMR DOMAIN-CONTAINING PROTEIN YPL199C"/>
    <property type="match status" value="1"/>
</dbReference>
<dbReference type="Pfam" id="PF00226">
    <property type="entry name" value="DnaJ"/>
    <property type="match status" value="1"/>
</dbReference>
<dbReference type="OrthoDB" id="3231855at2759"/>
<dbReference type="PROSITE" id="PS50076">
    <property type="entry name" value="DNAJ_2"/>
    <property type="match status" value="1"/>
</dbReference>
<dbReference type="SMART" id="SM00271">
    <property type="entry name" value="DnaJ"/>
    <property type="match status" value="1"/>
</dbReference>
<reference evidence="5 6" key="1">
    <citation type="journal article" date="2017" name="Mol. Ecol.">
        <title>Comparative and population genomic landscape of Phellinus noxius: A hypervariable fungus causing root rot in trees.</title>
        <authorList>
            <person name="Chung C.L."/>
            <person name="Lee T.J."/>
            <person name="Akiba M."/>
            <person name="Lee H.H."/>
            <person name="Kuo T.H."/>
            <person name="Liu D."/>
            <person name="Ke H.M."/>
            <person name="Yokoi T."/>
            <person name="Roa M.B."/>
            <person name="Lu M.J."/>
            <person name="Chang Y.Y."/>
            <person name="Ann P.J."/>
            <person name="Tsai J.N."/>
            <person name="Chen C.Y."/>
            <person name="Tzean S.S."/>
            <person name="Ota Y."/>
            <person name="Hattori T."/>
            <person name="Sahashi N."/>
            <person name="Liou R.F."/>
            <person name="Kikuchi T."/>
            <person name="Tsai I.J."/>
        </authorList>
    </citation>
    <scope>NUCLEOTIDE SEQUENCE [LARGE SCALE GENOMIC DNA]</scope>
    <source>
        <strain evidence="5 6">FFPRI411160</strain>
    </source>
</reference>
<protein>
    <recommendedName>
        <fullName evidence="7">J domain-containing protein</fullName>
    </recommendedName>
</protein>
<dbReference type="InParanoid" id="A0A286UGF3"/>
<dbReference type="PRINTS" id="PR00625">
    <property type="entry name" value="JDOMAIN"/>
</dbReference>